<reference evidence="1" key="1">
    <citation type="submission" date="2020-09" db="EMBL/GenBank/DDBJ databases">
        <authorList>
            <person name="Kim M.K."/>
        </authorList>
    </citation>
    <scope>NUCLEOTIDE SEQUENCE</scope>
    <source>
        <strain evidence="1">BT704</strain>
    </source>
</reference>
<evidence type="ECO:0000313" key="2">
    <source>
        <dbReference type="Proteomes" id="UP000653797"/>
    </source>
</evidence>
<keyword evidence="2" id="KW-1185">Reference proteome</keyword>
<name>A0A927AZ15_9BACT</name>
<evidence type="ECO:0000313" key="1">
    <source>
        <dbReference type="EMBL" id="MBD2752267.1"/>
    </source>
</evidence>
<dbReference type="EMBL" id="JACXAA010000002">
    <property type="protein sequence ID" value="MBD2752267.1"/>
    <property type="molecule type" value="Genomic_DNA"/>
</dbReference>
<accession>A0A927AZ15</accession>
<dbReference type="RefSeq" id="WP_191037917.1">
    <property type="nucleotide sequence ID" value="NZ_JACXAA010000002.1"/>
</dbReference>
<protein>
    <submittedName>
        <fullName evidence="1">Uncharacterized protein</fullName>
    </submittedName>
</protein>
<proteinExistence type="predicted"/>
<sequence length="235" mass="25685">MRIILILLTLVHLVGCARQPSLMAELVPRSITAVNLEETLGGRDEVMMAYSLTSYDAQNKPVGVVNGGWGVEAIKKSQQLDLQTKGSPSAEHNPAKPIQLTLPKNGKIVASLVLIEVDDYNQAKQTLTKIQKVHNIVAIPVGLLLTATEALTPLKYVSAGLVASGIGLQLMDKLDDDDLLGQSSVELHESALRQKKQRFVHVPAMFSGSHMRNSFEYQLTYDVTLKTVKIQPAHQ</sequence>
<dbReference type="Proteomes" id="UP000653797">
    <property type="component" value="Unassembled WGS sequence"/>
</dbReference>
<comment type="caution">
    <text evidence="1">The sequence shown here is derived from an EMBL/GenBank/DDBJ whole genome shotgun (WGS) entry which is preliminary data.</text>
</comment>
<organism evidence="1 2">
    <name type="scientific">Spirosoma validum</name>
    <dbReference type="NCBI Taxonomy" id="2771355"/>
    <lineage>
        <taxon>Bacteria</taxon>
        <taxon>Pseudomonadati</taxon>
        <taxon>Bacteroidota</taxon>
        <taxon>Cytophagia</taxon>
        <taxon>Cytophagales</taxon>
        <taxon>Cytophagaceae</taxon>
        <taxon>Spirosoma</taxon>
    </lineage>
</organism>
<gene>
    <name evidence="1" type="ORF">IC230_05145</name>
</gene>
<dbReference type="AlphaFoldDB" id="A0A927AZ15"/>